<keyword evidence="3" id="KW-1185">Reference proteome</keyword>
<evidence type="ECO:0000313" key="2">
    <source>
        <dbReference type="EMBL" id="GAA4629670.1"/>
    </source>
</evidence>
<keyword evidence="2" id="KW-0449">Lipoprotein</keyword>
<accession>A0ABP8UG58</accession>
<gene>
    <name evidence="2" type="ORF">GCM10023196_051950</name>
</gene>
<dbReference type="Proteomes" id="UP001501442">
    <property type="component" value="Unassembled WGS sequence"/>
</dbReference>
<protein>
    <submittedName>
        <fullName evidence="2">Lipoprotein</fullName>
    </submittedName>
</protein>
<feature type="region of interest" description="Disordered" evidence="1">
    <location>
        <begin position="22"/>
        <end position="53"/>
    </location>
</feature>
<reference evidence="3" key="1">
    <citation type="journal article" date="2019" name="Int. J. Syst. Evol. Microbiol.">
        <title>The Global Catalogue of Microorganisms (GCM) 10K type strain sequencing project: providing services to taxonomists for standard genome sequencing and annotation.</title>
        <authorList>
            <consortium name="The Broad Institute Genomics Platform"/>
            <consortium name="The Broad Institute Genome Sequencing Center for Infectious Disease"/>
            <person name="Wu L."/>
            <person name="Ma J."/>
        </authorList>
    </citation>
    <scope>NUCLEOTIDE SEQUENCE [LARGE SCALE GENOMIC DNA]</scope>
    <source>
        <strain evidence="3">JCM 17939</strain>
    </source>
</reference>
<sequence>MIHAGGALVLIAALTACGGGNGRSVAASGQTAAGAPPPPPTPKESNPPGDIPDNQVFVPFTAAGGLFTVKVPEGWARSRNGSATVFTDKLNIVRVEAHPAASAPTVASARATELAQIRSSTPGFRPGDVTVVQRKAGPAVRITYQAQSPANPVTGKTIQDEVERYEFWKAGTEAILTLSGPVGADNVDPWRLVTDSLRWRR</sequence>
<proteinExistence type="predicted"/>
<organism evidence="2 3">
    <name type="scientific">Actinoallomurus vinaceus</name>
    <dbReference type="NCBI Taxonomy" id="1080074"/>
    <lineage>
        <taxon>Bacteria</taxon>
        <taxon>Bacillati</taxon>
        <taxon>Actinomycetota</taxon>
        <taxon>Actinomycetes</taxon>
        <taxon>Streptosporangiales</taxon>
        <taxon>Thermomonosporaceae</taxon>
        <taxon>Actinoallomurus</taxon>
    </lineage>
</organism>
<name>A0ABP8UG58_9ACTN</name>
<comment type="caution">
    <text evidence="2">The sequence shown here is derived from an EMBL/GenBank/DDBJ whole genome shotgun (WGS) entry which is preliminary data.</text>
</comment>
<evidence type="ECO:0000256" key="1">
    <source>
        <dbReference type="SAM" id="MobiDB-lite"/>
    </source>
</evidence>
<evidence type="ECO:0000313" key="3">
    <source>
        <dbReference type="Proteomes" id="UP001501442"/>
    </source>
</evidence>
<dbReference type="RefSeq" id="WP_345433604.1">
    <property type="nucleotide sequence ID" value="NZ_BAABHK010000007.1"/>
</dbReference>
<dbReference type="EMBL" id="BAABHK010000007">
    <property type="protein sequence ID" value="GAA4629670.1"/>
    <property type="molecule type" value="Genomic_DNA"/>
</dbReference>